<evidence type="ECO:0000256" key="2">
    <source>
        <dbReference type="ARBA" id="ARBA00023002"/>
    </source>
</evidence>
<protein>
    <submittedName>
        <fullName evidence="3">SDR family oxidoreductase</fullName>
    </submittedName>
</protein>
<dbReference type="InterPro" id="IPR002347">
    <property type="entry name" value="SDR_fam"/>
</dbReference>
<gene>
    <name evidence="3" type="ORF">H7F49_00945</name>
</gene>
<dbReference type="AlphaFoldDB" id="A0A7X1F4I9"/>
<dbReference type="Proteomes" id="UP000520156">
    <property type="component" value="Unassembled WGS sequence"/>
</dbReference>
<dbReference type="GO" id="GO:0016491">
    <property type="term" value="F:oxidoreductase activity"/>
    <property type="evidence" value="ECO:0007669"/>
    <property type="project" value="UniProtKB-KW"/>
</dbReference>
<comment type="similarity">
    <text evidence="1">Belongs to the short-chain dehydrogenases/reductases (SDR) family.</text>
</comment>
<reference evidence="3 4" key="1">
    <citation type="submission" date="2020-08" db="EMBL/GenBank/DDBJ databases">
        <title>The genome sequence of Novosphingobium flavum 4Y4.</title>
        <authorList>
            <person name="Liu Y."/>
        </authorList>
    </citation>
    <scope>NUCLEOTIDE SEQUENCE [LARGE SCALE GENOMIC DNA]</scope>
    <source>
        <strain evidence="3 4">4Y4</strain>
    </source>
</reference>
<dbReference type="SUPFAM" id="SSF51735">
    <property type="entry name" value="NAD(P)-binding Rossmann-fold domains"/>
    <property type="match status" value="1"/>
</dbReference>
<dbReference type="PANTHER" id="PTHR24321">
    <property type="entry name" value="DEHYDROGENASES, SHORT CHAIN"/>
    <property type="match status" value="1"/>
</dbReference>
<organism evidence="3 4">
    <name type="scientific">Novosphingobium aerophilum</name>
    <dbReference type="NCBI Taxonomy" id="2839843"/>
    <lineage>
        <taxon>Bacteria</taxon>
        <taxon>Pseudomonadati</taxon>
        <taxon>Pseudomonadota</taxon>
        <taxon>Alphaproteobacteria</taxon>
        <taxon>Sphingomonadales</taxon>
        <taxon>Sphingomonadaceae</taxon>
        <taxon>Novosphingobium</taxon>
    </lineage>
</organism>
<name>A0A7X1F4I9_9SPHN</name>
<dbReference type="RefSeq" id="WP_185681680.1">
    <property type="nucleotide sequence ID" value="NZ_JACLAU010000001.1"/>
</dbReference>
<dbReference type="InterPro" id="IPR036291">
    <property type="entry name" value="NAD(P)-bd_dom_sf"/>
</dbReference>
<keyword evidence="4" id="KW-1185">Reference proteome</keyword>
<evidence type="ECO:0000256" key="1">
    <source>
        <dbReference type="ARBA" id="ARBA00006484"/>
    </source>
</evidence>
<sequence>MILKDKVVIVTGAGPGMGQAACRGAAREGARVVVTARSREAIEAVAHDIVSSGGEAIAVPLDVTQQDQCEAAAAAALAKWGRIDGLVNSAYYHPDWGPLIEHDLEQVLQAFNVGAAGALRMCKAVYPAMKAQGSGAIVNISTLCTRKPFPGEGGYGMAKGALNHLTRHLAIEFAGTGIRVNTALMGWMLGAPLQGFADTMGPEAGAAFLAQRGSEIPVGHIPPDADCAKAVYFLLSDYASEITGAMLDVNGGDWVAA</sequence>
<dbReference type="CDD" id="cd05233">
    <property type="entry name" value="SDR_c"/>
    <property type="match status" value="1"/>
</dbReference>
<proteinExistence type="inferred from homology"/>
<dbReference type="FunFam" id="3.40.50.720:FF:000084">
    <property type="entry name" value="Short-chain dehydrogenase reductase"/>
    <property type="match status" value="1"/>
</dbReference>
<accession>A0A7X1F4I9</accession>
<dbReference type="PRINTS" id="PR00080">
    <property type="entry name" value="SDRFAMILY"/>
</dbReference>
<dbReference type="Pfam" id="PF13561">
    <property type="entry name" value="adh_short_C2"/>
    <property type="match status" value="1"/>
</dbReference>
<evidence type="ECO:0000313" key="3">
    <source>
        <dbReference type="EMBL" id="MBC2650267.1"/>
    </source>
</evidence>
<evidence type="ECO:0000313" key="4">
    <source>
        <dbReference type="Proteomes" id="UP000520156"/>
    </source>
</evidence>
<dbReference type="PANTHER" id="PTHR24321:SF8">
    <property type="entry name" value="ESTRADIOL 17-BETA-DEHYDROGENASE 8-RELATED"/>
    <property type="match status" value="1"/>
</dbReference>
<dbReference type="PRINTS" id="PR00081">
    <property type="entry name" value="GDHRDH"/>
</dbReference>
<comment type="caution">
    <text evidence="3">The sequence shown here is derived from an EMBL/GenBank/DDBJ whole genome shotgun (WGS) entry which is preliminary data.</text>
</comment>
<dbReference type="Gene3D" id="3.40.50.720">
    <property type="entry name" value="NAD(P)-binding Rossmann-like Domain"/>
    <property type="match status" value="1"/>
</dbReference>
<dbReference type="EMBL" id="JACLAU010000001">
    <property type="protein sequence ID" value="MBC2650267.1"/>
    <property type="molecule type" value="Genomic_DNA"/>
</dbReference>
<keyword evidence="2" id="KW-0560">Oxidoreductase</keyword>